<organism evidence="2">
    <name type="scientific">Ganoderma calidophilum</name>
    <dbReference type="NCBI Taxonomy" id="2026244"/>
    <lineage>
        <taxon>Eukaryota</taxon>
        <taxon>Fungi</taxon>
        <taxon>Dikarya</taxon>
        <taxon>Basidiomycota</taxon>
        <taxon>Agaricomycotina</taxon>
        <taxon>Agaricomycetes</taxon>
        <taxon>Polyporales</taxon>
        <taxon>Polyporaceae</taxon>
        <taxon>Ganoderma</taxon>
    </lineage>
</organism>
<keyword evidence="2" id="KW-0378">Hydrolase</keyword>
<reference evidence="2" key="1">
    <citation type="journal article" date="2019" name="Int. J. Biol. Macromol.">
        <title>The complete mitochondrial genomes of five important medicinal Ganoderma species: Features, evolution, and phylogeny.</title>
        <authorList>
            <person name="Li Q."/>
            <person name="Xiang D."/>
            <person name="Wan Y."/>
            <person name="Wu Q."/>
            <person name="Wu X."/>
            <person name="Ma C."/>
            <person name="Song Y."/>
            <person name="Zhao G."/>
            <person name="Huang W."/>
        </authorList>
    </citation>
    <scope>NUCLEOTIDE SEQUENCE</scope>
</reference>
<proteinExistence type="predicted"/>
<feature type="transmembrane region" description="Helical" evidence="1">
    <location>
        <begin position="83"/>
        <end position="105"/>
    </location>
</feature>
<keyword evidence="1" id="KW-1133">Transmembrane helix</keyword>
<gene>
    <name evidence="2" type="primary">orf160</name>
</gene>
<keyword evidence="2" id="KW-0255">Endonuclease</keyword>
<keyword evidence="1" id="KW-0812">Transmembrane</keyword>
<evidence type="ECO:0000256" key="1">
    <source>
        <dbReference type="SAM" id="Phobius"/>
    </source>
</evidence>
<dbReference type="RefSeq" id="YP_009493203.1">
    <property type="nucleotide sequence ID" value="NC_037938.1"/>
</dbReference>
<keyword evidence="1" id="KW-0472">Membrane</keyword>
<name>A0A2S1WBM6_9APHY</name>
<feature type="transmembrane region" description="Helical" evidence="1">
    <location>
        <begin position="136"/>
        <end position="159"/>
    </location>
</feature>
<keyword evidence="2" id="KW-0540">Nuclease</keyword>
<evidence type="ECO:0000313" key="2">
    <source>
        <dbReference type="EMBL" id="AWJ63998.1"/>
    </source>
</evidence>
<geneLocation type="mitochondrion" evidence="2"/>
<protein>
    <submittedName>
        <fullName evidence="2">LAGLIDADG endonuclease</fullName>
    </submittedName>
</protein>
<keyword evidence="2" id="KW-0496">Mitochondrion</keyword>
<dbReference type="GeneID" id="36953407"/>
<dbReference type="EMBL" id="MH252535">
    <property type="protein sequence ID" value="AWJ63998.1"/>
    <property type="molecule type" value="Genomic_DNA"/>
</dbReference>
<dbReference type="AlphaFoldDB" id="A0A2S1WBM6"/>
<dbReference type="GO" id="GO:0004519">
    <property type="term" value="F:endonuclease activity"/>
    <property type="evidence" value="ECO:0007669"/>
    <property type="project" value="UniProtKB-KW"/>
</dbReference>
<sequence>MKQLIAIFQIRVIYLKKLKFPKIKIYFYFMIIGERIAKMDKSLNELIEILAEIKKSGNNFISNFSVNGYYDFLNSLTLIEELAFLHFLISILLLISITNILIIFFGNEIIKYFDLENKYPSLSTILKIRAKFQRYYLMWNVFYMFFICFIGIILDLLVLS</sequence>
<accession>A0A2S1WBM6</accession>